<dbReference type="InterPro" id="IPR002213">
    <property type="entry name" value="UDP_glucos_trans"/>
</dbReference>
<reference evidence="7" key="1">
    <citation type="submission" date="2025-08" db="UniProtKB">
        <authorList>
            <consortium name="RefSeq"/>
        </authorList>
    </citation>
    <scope>IDENTIFICATION</scope>
    <source>
        <tissue evidence="7">Adult</tissue>
    </source>
</reference>
<name>A0ABM3JCH5_BACDO</name>
<keyword evidence="2 4" id="KW-0328">Glycosyltransferase</keyword>
<dbReference type="Gene3D" id="3.40.50.2000">
    <property type="entry name" value="Glycogen Phosphorylase B"/>
    <property type="match status" value="1"/>
</dbReference>
<evidence type="ECO:0000313" key="7">
    <source>
        <dbReference type="RefSeq" id="XP_049306903.1"/>
    </source>
</evidence>
<dbReference type="RefSeq" id="XP_049306903.1">
    <property type="nucleotide sequence ID" value="XM_049450946.1"/>
</dbReference>
<dbReference type="PANTHER" id="PTHR48043:SF60">
    <property type="entry name" value="UDP-GLUCURONOSYLTRANSFERASE"/>
    <property type="match status" value="1"/>
</dbReference>
<comment type="catalytic activity">
    <reaction evidence="5">
        <text>glucuronate acceptor + UDP-alpha-D-glucuronate = acceptor beta-D-glucuronoside + UDP + H(+)</text>
        <dbReference type="Rhea" id="RHEA:21032"/>
        <dbReference type="ChEBI" id="CHEBI:15378"/>
        <dbReference type="ChEBI" id="CHEBI:58052"/>
        <dbReference type="ChEBI" id="CHEBI:58223"/>
        <dbReference type="ChEBI" id="CHEBI:132367"/>
        <dbReference type="ChEBI" id="CHEBI:132368"/>
        <dbReference type="EC" id="2.4.1.17"/>
    </reaction>
</comment>
<evidence type="ECO:0000256" key="1">
    <source>
        <dbReference type="ARBA" id="ARBA00009995"/>
    </source>
</evidence>
<keyword evidence="5" id="KW-0732">Signal</keyword>
<gene>
    <name evidence="7" type="primary">LOC125777062</name>
</gene>
<organism evidence="6 7">
    <name type="scientific">Bactrocera dorsalis</name>
    <name type="common">Oriental fruit fly</name>
    <name type="synonym">Dacus dorsalis</name>
    <dbReference type="NCBI Taxonomy" id="27457"/>
    <lineage>
        <taxon>Eukaryota</taxon>
        <taxon>Metazoa</taxon>
        <taxon>Ecdysozoa</taxon>
        <taxon>Arthropoda</taxon>
        <taxon>Hexapoda</taxon>
        <taxon>Insecta</taxon>
        <taxon>Pterygota</taxon>
        <taxon>Neoptera</taxon>
        <taxon>Endopterygota</taxon>
        <taxon>Diptera</taxon>
        <taxon>Brachycera</taxon>
        <taxon>Muscomorpha</taxon>
        <taxon>Tephritoidea</taxon>
        <taxon>Tephritidae</taxon>
        <taxon>Bactrocera</taxon>
        <taxon>Bactrocera</taxon>
    </lineage>
</organism>
<protein>
    <recommendedName>
        <fullName evidence="5">UDP-glucuronosyltransferase</fullName>
        <ecNumber evidence="5">2.4.1.17</ecNumber>
    </recommendedName>
</protein>
<comment type="subcellular location">
    <subcellularLocation>
        <location evidence="5">Membrane</location>
        <topology evidence="5">Single-pass membrane protein</topology>
    </subcellularLocation>
</comment>
<comment type="similarity">
    <text evidence="1 4">Belongs to the UDP-glycosyltransferase family.</text>
</comment>
<dbReference type="CDD" id="cd03784">
    <property type="entry name" value="GT1_Gtf-like"/>
    <property type="match status" value="1"/>
</dbReference>
<dbReference type="PANTHER" id="PTHR48043">
    <property type="entry name" value="EG:EG0003.4 PROTEIN-RELATED"/>
    <property type="match status" value="1"/>
</dbReference>
<accession>A0ABM3JCH5</accession>
<keyword evidence="6" id="KW-1185">Reference proteome</keyword>
<feature type="transmembrane region" description="Helical" evidence="5">
    <location>
        <begin position="492"/>
        <end position="520"/>
    </location>
</feature>
<sequence length="533" mass="60882">MFVKHKEMLIGLLAVAVLAAQAPATNGAKILAVYAFPGKSHYMMHRVLISELLKHGHEITMITALTLEPEKLGGNYTEILIEPVYDFWTEIHSTFGGKTIYDMRNELDIFLKMSMVLGLSTTEHALKQPKIQAIINAEETQGVYDLLLVEQFYQDAFLALAHVYNIPVISAATFAQQTYMSEMFGIITPWSYVPHGYLPLTEHMSFFERVYNTYTALRTDLDRQFRYFPKMDVLVQKYFGHLPIKFPSISEMNRNLSAILINNYTPLSTAGPRTDNMINVGGMHIYPPKALPTDIQQFLDGAEHGAIYFSLGSQVQSKDMPKEKLRLFLKVFGQLKQRVLWKFENDSIPNLPSNVMVKKWLPQNDILAHPNVRVFISHGGLFGSQEALYHAVPVLGLPFYCDQHLNLKKAETNGYAIMLDFHTLTSEQLKYSLHQLLHNSTYRDNVKMFSSIFHDRPMGPRETALYWIDYVIRHKGARHLRAAGLDLKWYQFYLLDVIALVVAAVAVAIGVLVLLVRWILRQISGEEIKQKVK</sequence>
<keyword evidence="5" id="KW-0472">Membrane</keyword>
<proteinExistence type="inferred from homology"/>
<feature type="signal peptide" evidence="5">
    <location>
        <begin position="1"/>
        <end position="27"/>
    </location>
</feature>
<feature type="chain" id="PRO_5045013109" description="UDP-glucuronosyltransferase" evidence="5">
    <location>
        <begin position="28"/>
        <end position="533"/>
    </location>
</feature>
<dbReference type="InterPro" id="IPR050271">
    <property type="entry name" value="UDP-glycosyltransferase"/>
</dbReference>
<dbReference type="Proteomes" id="UP001652620">
    <property type="component" value="Chromosome 3"/>
</dbReference>
<keyword evidence="5" id="KW-0812">Transmembrane</keyword>
<evidence type="ECO:0000256" key="5">
    <source>
        <dbReference type="RuleBase" id="RU362059"/>
    </source>
</evidence>
<dbReference type="SUPFAM" id="SSF53756">
    <property type="entry name" value="UDP-Glycosyltransferase/glycogen phosphorylase"/>
    <property type="match status" value="1"/>
</dbReference>
<evidence type="ECO:0000256" key="4">
    <source>
        <dbReference type="RuleBase" id="RU003718"/>
    </source>
</evidence>
<evidence type="ECO:0000313" key="6">
    <source>
        <dbReference type="Proteomes" id="UP001652620"/>
    </source>
</evidence>
<dbReference type="InterPro" id="IPR035595">
    <property type="entry name" value="UDP_glycos_trans_CS"/>
</dbReference>
<dbReference type="PROSITE" id="PS00375">
    <property type="entry name" value="UDPGT"/>
    <property type="match status" value="1"/>
</dbReference>
<dbReference type="GeneID" id="125777062"/>
<keyword evidence="3 4" id="KW-0808">Transferase</keyword>
<dbReference type="EC" id="2.4.1.17" evidence="5"/>
<keyword evidence="5" id="KW-1133">Transmembrane helix</keyword>
<dbReference type="Pfam" id="PF00201">
    <property type="entry name" value="UDPGT"/>
    <property type="match status" value="1"/>
</dbReference>
<evidence type="ECO:0000256" key="2">
    <source>
        <dbReference type="ARBA" id="ARBA00022676"/>
    </source>
</evidence>
<evidence type="ECO:0000256" key="3">
    <source>
        <dbReference type="ARBA" id="ARBA00022679"/>
    </source>
</evidence>